<keyword evidence="1" id="KW-0472">Membrane</keyword>
<dbReference type="AlphaFoldDB" id="A0A485KHI8"/>
<keyword evidence="1" id="KW-1133">Transmembrane helix</keyword>
<reference evidence="3 4" key="1">
    <citation type="submission" date="2019-03" db="EMBL/GenBank/DDBJ databases">
        <authorList>
            <person name="Gaulin E."/>
            <person name="Dumas B."/>
        </authorList>
    </citation>
    <scope>NUCLEOTIDE SEQUENCE [LARGE SCALE GENOMIC DNA]</scope>
    <source>
        <strain evidence="3">CBS 568.67</strain>
    </source>
</reference>
<dbReference type="EMBL" id="CAADRA010003617">
    <property type="protein sequence ID" value="VFT83998.1"/>
    <property type="molecule type" value="Genomic_DNA"/>
</dbReference>
<organism evidence="3 4">
    <name type="scientific">Aphanomyces stellatus</name>
    <dbReference type="NCBI Taxonomy" id="120398"/>
    <lineage>
        <taxon>Eukaryota</taxon>
        <taxon>Sar</taxon>
        <taxon>Stramenopiles</taxon>
        <taxon>Oomycota</taxon>
        <taxon>Saprolegniomycetes</taxon>
        <taxon>Saprolegniales</taxon>
        <taxon>Verrucalvaceae</taxon>
        <taxon>Aphanomyces</taxon>
    </lineage>
</organism>
<keyword evidence="1" id="KW-0812">Transmembrane</keyword>
<evidence type="ECO:0000313" key="3">
    <source>
        <dbReference type="EMBL" id="VFT83998.1"/>
    </source>
</evidence>
<proteinExistence type="predicted"/>
<evidence type="ECO:0000256" key="1">
    <source>
        <dbReference type="SAM" id="Phobius"/>
    </source>
</evidence>
<keyword evidence="4" id="KW-1185">Reference proteome</keyword>
<reference evidence="2" key="2">
    <citation type="submission" date="2019-06" db="EMBL/GenBank/DDBJ databases">
        <title>Genomics analysis of Aphanomyces spp. identifies a new class of oomycete effector associated with host adaptation.</title>
        <authorList>
            <person name="Gaulin E."/>
        </authorList>
    </citation>
    <scope>NUCLEOTIDE SEQUENCE</scope>
    <source>
        <strain evidence="2">CBS 578.67</strain>
    </source>
</reference>
<dbReference type="Proteomes" id="UP000332933">
    <property type="component" value="Unassembled WGS sequence"/>
</dbReference>
<gene>
    <name evidence="3" type="primary">Aste57867_7053</name>
    <name evidence="2" type="ORF">As57867_007030</name>
    <name evidence="3" type="ORF">ASTE57867_7053</name>
</gene>
<accession>A0A485KHI8</accession>
<dbReference type="EMBL" id="VJMH01003605">
    <property type="protein sequence ID" value="KAF0705398.1"/>
    <property type="molecule type" value="Genomic_DNA"/>
</dbReference>
<name>A0A485KHI8_9STRA</name>
<evidence type="ECO:0000313" key="4">
    <source>
        <dbReference type="Proteomes" id="UP000332933"/>
    </source>
</evidence>
<sequence>MRVQPRGLSLASSLPNEHRHRHGLAILGAIYIGLSTASCIWYLSLLNPSFANDIWWAKYSPSGTQALVVDLFNTRLVTQGTGSLDILAPVATMDKTYETAVATTDIYPTYVRRLLLSELTSLEFAVINLRSLSASWSVFMCSQYCWVDLTRQFEVAHTADRQQRCYDRYHANGAVYLETVLRNQVWADFISTNGGDDGGFTVAIQNWLDQLPAGQTWLKTTSTARDTTNVDQEVAYWRARNISLFQLQWQNRGQTGISESLVIQNALGLQQNILLKNIPRIGHTWTSVSMYWLFVNDMGVMVNVNRSLIRSANNSFLMSPFVEMESMLGLQDSNGV</sequence>
<protein>
    <submittedName>
        <fullName evidence="3">Aste57867_7053 protein</fullName>
    </submittedName>
</protein>
<dbReference type="OrthoDB" id="78003at2759"/>
<feature type="transmembrane region" description="Helical" evidence="1">
    <location>
        <begin position="21"/>
        <end position="43"/>
    </location>
</feature>
<evidence type="ECO:0000313" key="2">
    <source>
        <dbReference type="EMBL" id="KAF0705398.1"/>
    </source>
</evidence>